<dbReference type="AlphaFoldDB" id="A0A379DAM0"/>
<feature type="transmembrane region" description="Helical" evidence="1">
    <location>
        <begin position="156"/>
        <end position="176"/>
    </location>
</feature>
<evidence type="ECO:0000313" key="3">
    <source>
        <dbReference type="Proteomes" id="UP000254777"/>
    </source>
</evidence>
<organism evidence="2 3">
    <name type="scientific">Peptoniphilus indolicus</name>
    <dbReference type="NCBI Taxonomy" id="33030"/>
    <lineage>
        <taxon>Bacteria</taxon>
        <taxon>Bacillati</taxon>
        <taxon>Bacillota</taxon>
        <taxon>Tissierellia</taxon>
        <taxon>Tissierellales</taxon>
        <taxon>Peptoniphilaceae</taxon>
        <taxon>Peptoniphilus</taxon>
    </lineage>
</organism>
<feature type="transmembrane region" description="Helical" evidence="1">
    <location>
        <begin position="79"/>
        <end position="106"/>
    </location>
</feature>
<evidence type="ECO:0000256" key="1">
    <source>
        <dbReference type="SAM" id="Phobius"/>
    </source>
</evidence>
<reference evidence="2 3" key="1">
    <citation type="submission" date="2018-06" db="EMBL/GenBank/DDBJ databases">
        <authorList>
            <consortium name="Pathogen Informatics"/>
            <person name="Doyle S."/>
        </authorList>
    </citation>
    <scope>NUCLEOTIDE SEQUENCE [LARGE SCALE GENOMIC DNA]</scope>
    <source>
        <strain evidence="2 3">NCTC11088</strain>
    </source>
</reference>
<dbReference type="EMBL" id="UGTH01000001">
    <property type="protein sequence ID" value="SUB75038.1"/>
    <property type="molecule type" value="Genomic_DNA"/>
</dbReference>
<proteinExistence type="predicted"/>
<gene>
    <name evidence="2" type="ORF">NCTC11088_00800</name>
</gene>
<accession>A0A379DAM0</accession>
<evidence type="ECO:0000313" key="2">
    <source>
        <dbReference type="EMBL" id="SUB75038.1"/>
    </source>
</evidence>
<feature type="transmembrane region" description="Helical" evidence="1">
    <location>
        <begin position="188"/>
        <end position="209"/>
    </location>
</feature>
<dbReference type="Proteomes" id="UP000254777">
    <property type="component" value="Unassembled WGS sequence"/>
</dbReference>
<keyword evidence="1" id="KW-0472">Membrane</keyword>
<feature type="transmembrane region" description="Helical" evidence="1">
    <location>
        <begin position="126"/>
        <end position="144"/>
    </location>
</feature>
<keyword evidence="1" id="KW-1133">Transmembrane helix</keyword>
<keyword evidence="1" id="KW-0812">Transmembrane</keyword>
<feature type="transmembrane region" description="Helical" evidence="1">
    <location>
        <begin position="12"/>
        <end position="31"/>
    </location>
</feature>
<protein>
    <recommendedName>
        <fullName evidence="4">ABC-2 family transporter protein</fullName>
    </recommendedName>
</protein>
<sequence length="218" mass="26179">MLIKFILKQEISLKKIFLILISPILLFIFEVNNSFSYIRFFESILPTFYIFILFSSLINSKEIGIDDLEKSTPYSNYKIYLYKTFIIFILFILNMAYNYLILRIIFNYKFDIGQIFIGENNYSEINTFYIFISGIINFIFYSSIMSFLQALFKEKWISIILTFIFSLMNLVNINLININSIYYYGNNWLYLKFIYVLLIIVLQFIIMNLKKYITLLNS</sequence>
<evidence type="ECO:0008006" key="4">
    <source>
        <dbReference type="Google" id="ProtNLM"/>
    </source>
</evidence>
<name>A0A379DAM0_9FIRM</name>